<comment type="similarity">
    <text evidence="2">Belongs to the SPP2 family.</text>
</comment>
<evidence type="ECO:0000313" key="6">
    <source>
        <dbReference type="EMBL" id="EHN00216.1"/>
    </source>
</evidence>
<proteinExistence type="inferred from homology"/>
<name>H0H177_SACCK</name>
<dbReference type="Proteomes" id="UP000009009">
    <property type="component" value="Unassembled WGS sequence"/>
</dbReference>
<keyword evidence="3" id="KW-0539">Nucleus</keyword>
<evidence type="ECO:0000256" key="3">
    <source>
        <dbReference type="ARBA" id="ARBA00023242"/>
    </source>
</evidence>
<feature type="region of interest" description="Disordered" evidence="4">
    <location>
        <begin position="1"/>
        <end position="48"/>
    </location>
</feature>
<dbReference type="EMBL" id="AGVY01000364">
    <property type="protein sequence ID" value="EHN00216.1"/>
    <property type="molecule type" value="Genomic_DNA"/>
</dbReference>
<feature type="compositionally biased region" description="Low complexity" evidence="4">
    <location>
        <begin position="1"/>
        <end position="11"/>
    </location>
</feature>
<dbReference type="GO" id="GO:0005634">
    <property type="term" value="C:nucleus"/>
    <property type="evidence" value="ECO:0007669"/>
    <property type="project" value="UniProtKB-SubCell"/>
</dbReference>
<evidence type="ECO:0000313" key="7">
    <source>
        <dbReference type="Proteomes" id="UP000009009"/>
    </source>
</evidence>
<evidence type="ECO:0000256" key="1">
    <source>
        <dbReference type="ARBA" id="ARBA00004123"/>
    </source>
</evidence>
<comment type="subcellular location">
    <subcellularLocation>
        <location evidence="1">Nucleus</location>
    </subcellularLocation>
</comment>
<feature type="compositionally biased region" description="Basic residues" evidence="4">
    <location>
        <begin position="12"/>
        <end position="26"/>
    </location>
</feature>
<evidence type="ECO:0000259" key="5">
    <source>
        <dbReference type="Pfam" id="PF12656"/>
    </source>
</evidence>
<feature type="domain" description="Spp2/MOS2 G-patch" evidence="5">
    <location>
        <begin position="93"/>
        <end position="130"/>
    </location>
</feature>
<evidence type="ECO:0000256" key="4">
    <source>
        <dbReference type="SAM" id="MobiDB-lite"/>
    </source>
</evidence>
<sequence length="151" mass="17245">MNKISLKLGNKNLKKNVSKKSKKKNSSQKGNLFSLDGTEVISPPHRSQDKIRIQSIDKFDLDGESFSKKKLVIKLTESTNAQNTATSSEEYVTEKEYSEVPIEEFGDALLRGMGWESDLEEDAKRGKNRVKSKIFPMSHEYTLMDWELVQN</sequence>
<evidence type="ECO:0000256" key="2">
    <source>
        <dbReference type="ARBA" id="ARBA00008576"/>
    </source>
</evidence>
<dbReference type="PhylomeDB" id="H0H177"/>
<protein>
    <submittedName>
        <fullName evidence="6">Spp2p</fullName>
    </submittedName>
</protein>
<keyword evidence="7" id="KW-1185">Reference proteome</keyword>
<dbReference type="OrthoDB" id="5577072at2759"/>
<organism evidence="6 7">
    <name type="scientific">Saccharomyces cerevisiae x Saccharomyces kudriavzevii (strain VIN7)</name>
    <name type="common">Yeast</name>
    <dbReference type="NCBI Taxonomy" id="1095631"/>
    <lineage>
        <taxon>Eukaryota</taxon>
        <taxon>Fungi</taxon>
        <taxon>Dikarya</taxon>
        <taxon>Ascomycota</taxon>
        <taxon>Saccharomycotina</taxon>
        <taxon>Saccharomycetes</taxon>
        <taxon>Saccharomycetales</taxon>
        <taxon>Saccharomycetaceae</taxon>
        <taxon>Saccharomyces</taxon>
    </lineage>
</organism>
<dbReference type="Pfam" id="PF12656">
    <property type="entry name" value="G-patch_2"/>
    <property type="match status" value="1"/>
</dbReference>
<gene>
    <name evidence="6" type="ORF">VIN7_9988</name>
</gene>
<dbReference type="InterPro" id="IPR026822">
    <property type="entry name" value="Spp2/MOS2_G-patch"/>
</dbReference>
<accession>H0H177</accession>
<dbReference type="HOGENOM" id="CLU_110336_0_0_1"/>
<comment type="caution">
    <text evidence="6">The sequence shown here is derived from an EMBL/GenBank/DDBJ whole genome shotgun (WGS) entry which is preliminary data.</text>
</comment>
<reference evidence="6 7" key="1">
    <citation type="journal article" date="2012" name="FEMS Yeast Res.">
        <title>The genome sequence of the wine yeast VIN7 reveals an allotriploid hybrid genome with Saccharomyces cerevisiae and Saccharomyces kudriavzevii origins.</title>
        <authorList>
            <person name="Borneman A.R."/>
            <person name="Desany B.A."/>
            <person name="Riches D."/>
            <person name="Affourtit J.P."/>
            <person name="Forgan A.H."/>
            <person name="Pretorius I.S."/>
            <person name="Egholm M."/>
            <person name="Chambers P.J."/>
        </authorList>
    </citation>
    <scope>NUCLEOTIDE SEQUENCE [LARGE SCALE GENOMIC DNA]</scope>
    <source>
        <strain evidence="6 7">VIN7</strain>
    </source>
</reference>
<dbReference type="AlphaFoldDB" id="H0H177"/>